<feature type="compositionally biased region" description="Low complexity" evidence="1">
    <location>
        <begin position="143"/>
        <end position="156"/>
    </location>
</feature>
<dbReference type="Proteomes" id="UP000320762">
    <property type="component" value="Unassembled WGS sequence"/>
</dbReference>
<keyword evidence="3" id="KW-1185">Reference proteome</keyword>
<protein>
    <submittedName>
        <fullName evidence="2">Uncharacterized protein</fullName>
    </submittedName>
</protein>
<comment type="caution">
    <text evidence="2">The sequence shown here is derived from an EMBL/GenBank/DDBJ whole genome shotgun (WGS) entry which is preliminary data.</text>
</comment>
<proteinExistence type="predicted"/>
<evidence type="ECO:0000313" key="2">
    <source>
        <dbReference type="EMBL" id="TRM56024.1"/>
    </source>
</evidence>
<accession>A0A550BU26</accession>
<feature type="compositionally biased region" description="Basic and acidic residues" evidence="1">
    <location>
        <begin position="29"/>
        <end position="39"/>
    </location>
</feature>
<dbReference type="EMBL" id="VDMD01000082">
    <property type="protein sequence ID" value="TRM56024.1"/>
    <property type="molecule type" value="Genomic_DNA"/>
</dbReference>
<feature type="region of interest" description="Disordered" evidence="1">
    <location>
        <begin position="332"/>
        <end position="364"/>
    </location>
</feature>
<feature type="compositionally biased region" description="Basic and acidic residues" evidence="1">
    <location>
        <begin position="1"/>
        <end position="18"/>
    </location>
</feature>
<sequence>MNVLSHAEEGDADERQEQPTRSLNVKLAPEPKPDAKSEEVDNEQALWDAVDREQLWGEEEMRILLQGGADDDGQKTCLDVVNVEHRRGDEEARVMASERTPALVMGDNDERNLWAAVEDEQPWDDEYEEAARMAEQAFARGQLPSPRGRGRLSSGSPREHSREDAHMMETQSQCSPPPALNRKRWRRRHATETPTSTPDEDNGRRLKRLRRASRSPEGQTPAQPVLLTGAPTAAALEHDVEAWLDMEADHSGSDTSSGEEVDEKGASGCLEGFITLSDADDGQGTGEVDHVVGLLSQNTIGGPQFEAPPVRNGPFGGARELRARASGAWRDLHTQSTANRAQDEYSVGSFVVDDEDEEDDAAVM</sequence>
<feature type="compositionally biased region" description="Acidic residues" evidence="1">
    <location>
        <begin position="352"/>
        <end position="364"/>
    </location>
</feature>
<evidence type="ECO:0000256" key="1">
    <source>
        <dbReference type="SAM" id="MobiDB-lite"/>
    </source>
</evidence>
<gene>
    <name evidence="2" type="ORF">BD626DRAFT_576188</name>
</gene>
<feature type="compositionally biased region" description="Basic and acidic residues" evidence="1">
    <location>
        <begin position="157"/>
        <end position="167"/>
    </location>
</feature>
<reference evidence="2 3" key="1">
    <citation type="journal article" date="2019" name="New Phytol.">
        <title>Comparative genomics reveals unique wood-decay strategies and fruiting body development in the Schizophyllaceae.</title>
        <authorList>
            <person name="Almasi E."/>
            <person name="Sahu N."/>
            <person name="Krizsan K."/>
            <person name="Balint B."/>
            <person name="Kovacs G.M."/>
            <person name="Kiss B."/>
            <person name="Cseklye J."/>
            <person name="Drula E."/>
            <person name="Henrissat B."/>
            <person name="Nagy I."/>
            <person name="Chovatia M."/>
            <person name="Adam C."/>
            <person name="LaButti K."/>
            <person name="Lipzen A."/>
            <person name="Riley R."/>
            <person name="Grigoriev I.V."/>
            <person name="Nagy L.G."/>
        </authorList>
    </citation>
    <scope>NUCLEOTIDE SEQUENCE [LARGE SCALE GENOMIC DNA]</scope>
    <source>
        <strain evidence="2 3">NL-1724</strain>
    </source>
</reference>
<feature type="region of interest" description="Disordered" evidence="1">
    <location>
        <begin position="131"/>
        <end position="226"/>
    </location>
</feature>
<dbReference type="AlphaFoldDB" id="A0A550BU26"/>
<feature type="region of interest" description="Disordered" evidence="1">
    <location>
        <begin position="1"/>
        <end position="42"/>
    </location>
</feature>
<evidence type="ECO:0000313" key="3">
    <source>
        <dbReference type="Proteomes" id="UP000320762"/>
    </source>
</evidence>
<organism evidence="2 3">
    <name type="scientific">Schizophyllum amplum</name>
    <dbReference type="NCBI Taxonomy" id="97359"/>
    <lineage>
        <taxon>Eukaryota</taxon>
        <taxon>Fungi</taxon>
        <taxon>Dikarya</taxon>
        <taxon>Basidiomycota</taxon>
        <taxon>Agaricomycotina</taxon>
        <taxon>Agaricomycetes</taxon>
        <taxon>Agaricomycetidae</taxon>
        <taxon>Agaricales</taxon>
        <taxon>Schizophyllaceae</taxon>
        <taxon>Schizophyllum</taxon>
    </lineage>
</organism>
<name>A0A550BU26_9AGAR</name>